<keyword evidence="1" id="KW-0472">Membrane</keyword>
<organism evidence="2">
    <name type="scientific">marine metagenome</name>
    <dbReference type="NCBI Taxonomy" id="408172"/>
    <lineage>
        <taxon>unclassified sequences</taxon>
        <taxon>metagenomes</taxon>
        <taxon>ecological metagenomes</taxon>
    </lineage>
</organism>
<sequence length="90" mass="10251">MDLSLGKYVDKAITKKEVFFVFTLAFVARYVFAYFSGTAVVDGPDWGRYDLQSDWILSGNFNLVMPTGLYIIAPFFNYLLAGMKYIFGAY</sequence>
<accession>A0A382MZU4</accession>
<feature type="non-terminal residue" evidence="2">
    <location>
        <position position="90"/>
    </location>
</feature>
<protein>
    <submittedName>
        <fullName evidence="2">Uncharacterized protein</fullName>
    </submittedName>
</protein>
<dbReference type="EMBL" id="UINC01096729">
    <property type="protein sequence ID" value="SVC53858.1"/>
    <property type="molecule type" value="Genomic_DNA"/>
</dbReference>
<feature type="transmembrane region" description="Helical" evidence="1">
    <location>
        <begin position="20"/>
        <end position="41"/>
    </location>
</feature>
<evidence type="ECO:0000256" key="1">
    <source>
        <dbReference type="SAM" id="Phobius"/>
    </source>
</evidence>
<reference evidence="2" key="1">
    <citation type="submission" date="2018-05" db="EMBL/GenBank/DDBJ databases">
        <authorList>
            <person name="Lanie J.A."/>
            <person name="Ng W.-L."/>
            <person name="Kazmierczak K.M."/>
            <person name="Andrzejewski T.M."/>
            <person name="Davidsen T.M."/>
            <person name="Wayne K.J."/>
            <person name="Tettelin H."/>
            <person name="Glass J.I."/>
            <person name="Rusch D."/>
            <person name="Podicherti R."/>
            <person name="Tsui H.-C.T."/>
            <person name="Winkler M.E."/>
        </authorList>
    </citation>
    <scope>NUCLEOTIDE SEQUENCE</scope>
</reference>
<gene>
    <name evidence="2" type="ORF">METZ01_LOCUS306712</name>
</gene>
<proteinExistence type="predicted"/>
<keyword evidence="1" id="KW-1133">Transmembrane helix</keyword>
<name>A0A382MZU4_9ZZZZ</name>
<dbReference type="AlphaFoldDB" id="A0A382MZU4"/>
<keyword evidence="1" id="KW-0812">Transmembrane</keyword>
<feature type="transmembrane region" description="Helical" evidence="1">
    <location>
        <begin position="61"/>
        <end position="80"/>
    </location>
</feature>
<evidence type="ECO:0000313" key="2">
    <source>
        <dbReference type="EMBL" id="SVC53858.1"/>
    </source>
</evidence>